<sequence length="56" mass="5628">MGAVAGQRCSAPAISQVVSTADSNVPMLSYTIAYAISNILLPFTGPVMMALAGAVV</sequence>
<keyword evidence="1" id="KW-0472">Membrane</keyword>
<dbReference type="Proteomes" id="UP001165685">
    <property type="component" value="Unassembled WGS sequence"/>
</dbReference>
<evidence type="ECO:0000313" key="2">
    <source>
        <dbReference type="EMBL" id="MDA2808961.1"/>
    </source>
</evidence>
<evidence type="ECO:0000313" key="3">
    <source>
        <dbReference type="Proteomes" id="UP001165685"/>
    </source>
</evidence>
<keyword evidence="1" id="KW-1133">Transmembrane helix</keyword>
<keyword evidence="3" id="KW-1185">Reference proteome</keyword>
<reference evidence="2" key="1">
    <citation type="submission" date="2023-01" db="EMBL/GenBank/DDBJ databases">
        <title>Draft genome sequence of Nocardiopsis sp. LSu2-4 isolated from halophytes.</title>
        <authorList>
            <person name="Duangmal K."/>
            <person name="Chantavorakit T."/>
        </authorList>
    </citation>
    <scope>NUCLEOTIDE SEQUENCE</scope>
    <source>
        <strain evidence="2">LSu2-4</strain>
    </source>
</reference>
<comment type="caution">
    <text evidence="2">The sequence shown here is derived from an EMBL/GenBank/DDBJ whole genome shotgun (WGS) entry which is preliminary data.</text>
</comment>
<keyword evidence="1" id="KW-0812">Transmembrane</keyword>
<dbReference type="RefSeq" id="WP_270681546.1">
    <property type="nucleotide sequence ID" value="NZ_JAQFWP010000122.1"/>
</dbReference>
<name>A0ABT4TW78_9ACTN</name>
<protein>
    <recommendedName>
        <fullName evidence="4">MFS transporter</fullName>
    </recommendedName>
</protein>
<evidence type="ECO:0000256" key="1">
    <source>
        <dbReference type="SAM" id="Phobius"/>
    </source>
</evidence>
<gene>
    <name evidence="2" type="ORF">O4U47_30935</name>
</gene>
<feature type="transmembrane region" description="Helical" evidence="1">
    <location>
        <begin position="32"/>
        <end position="55"/>
    </location>
</feature>
<dbReference type="EMBL" id="JAQFWP010000122">
    <property type="protein sequence ID" value="MDA2808961.1"/>
    <property type="molecule type" value="Genomic_DNA"/>
</dbReference>
<organism evidence="2 3">
    <name type="scientific">Nocardiopsis suaedae</name>
    <dbReference type="NCBI Taxonomy" id="3018444"/>
    <lineage>
        <taxon>Bacteria</taxon>
        <taxon>Bacillati</taxon>
        <taxon>Actinomycetota</taxon>
        <taxon>Actinomycetes</taxon>
        <taxon>Streptosporangiales</taxon>
        <taxon>Nocardiopsidaceae</taxon>
        <taxon>Nocardiopsis</taxon>
    </lineage>
</organism>
<proteinExistence type="predicted"/>
<accession>A0ABT4TW78</accession>
<evidence type="ECO:0008006" key="4">
    <source>
        <dbReference type="Google" id="ProtNLM"/>
    </source>
</evidence>